<evidence type="ECO:0000313" key="1">
    <source>
        <dbReference type="EMBL" id="KAI5666658.1"/>
    </source>
</evidence>
<evidence type="ECO:0000313" key="2">
    <source>
        <dbReference type="Proteomes" id="UP001060085"/>
    </source>
</evidence>
<protein>
    <submittedName>
        <fullName evidence="1">Uncharacterized protein</fullName>
    </submittedName>
</protein>
<comment type="caution">
    <text evidence="1">The sequence shown here is derived from an EMBL/GenBank/DDBJ whole genome shotgun (WGS) entry which is preliminary data.</text>
</comment>
<proteinExistence type="predicted"/>
<gene>
    <name evidence="1" type="ORF">M9H77_16511</name>
</gene>
<keyword evidence="2" id="KW-1185">Reference proteome</keyword>
<accession>A0ACC0B1Z1</accession>
<name>A0ACC0B1Z1_CATRO</name>
<sequence length="534" mass="60319">MFSYLDEAPKSFGEERLNSFDRRKASEKDAFCLYNDYAFRLGCSIRKGKQNFKEGSSTKHNHELCATNQRHFMRSNNTDHLQELKDSEVSIAARLSVLKKKVGGSPFVGFTSRNAYNSLRSYNLDDRDANALIQRWSNEVEYDVLRIFWCTSATMAATIGVVFQKTRHQLDRKSQASMELKLGPMTRARTKKLKTSNGNEDNGMVAYMEEALKNKFGEFGDQGKASKEGHLTANGSSAPTVAGRLLQAESLEFTQPPLTVLQEKEGDPWEGIESKLQSKMDLHQTGFIVSTEGQLPTQSHQEGTSDPTRMNLNETLRSMQQSIKGLARQLHSVARDIEELKRGKSTSTMEQRVGDVFGGVNSPHHQRPYENMSTQGCHDMSAHNPYSFHEGGFQGRPQARGGRRRGQGGKGYYRLHEKVPRHEAWREDNLKQLEEENWLSVGEGHPTTDGSPVPTIAGRLSASRIFRIHTPITDCRHHVVSFVFCPKRGPQLAQDSSRLFEYLLMVVEKPMQVDFMCINFSSPTVIIMLNMQNC</sequence>
<reference evidence="2" key="1">
    <citation type="journal article" date="2023" name="Nat. Plants">
        <title>Single-cell RNA sequencing provides a high-resolution roadmap for understanding the multicellular compartmentation of specialized metabolism.</title>
        <authorList>
            <person name="Sun S."/>
            <person name="Shen X."/>
            <person name="Li Y."/>
            <person name="Li Y."/>
            <person name="Wang S."/>
            <person name="Li R."/>
            <person name="Zhang H."/>
            <person name="Shen G."/>
            <person name="Guo B."/>
            <person name="Wei J."/>
            <person name="Xu J."/>
            <person name="St-Pierre B."/>
            <person name="Chen S."/>
            <person name="Sun C."/>
        </authorList>
    </citation>
    <scope>NUCLEOTIDE SEQUENCE [LARGE SCALE GENOMIC DNA]</scope>
</reference>
<dbReference type="Proteomes" id="UP001060085">
    <property type="component" value="Linkage Group LG04"/>
</dbReference>
<dbReference type="EMBL" id="CM044704">
    <property type="protein sequence ID" value="KAI5666658.1"/>
    <property type="molecule type" value="Genomic_DNA"/>
</dbReference>
<organism evidence="1 2">
    <name type="scientific">Catharanthus roseus</name>
    <name type="common">Madagascar periwinkle</name>
    <name type="synonym">Vinca rosea</name>
    <dbReference type="NCBI Taxonomy" id="4058"/>
    <lineage>
        <taxon>Eukaryota</taxon>
        <taxon>Viridiplantae</taxon>
        <taxon>Streptophyta</taxon>
        <taxon>Embryophyta</taxon>
        <taxon>Tracheophyta</taxon>
        <taxon>Spermatophyta</taxon>
        <taxon>Magnoliopsida</taxon>
        <taxon>eudicotyledons</taxon>
        <taxon>Gunneridae</taxon>
        <taxon>Pentapetalae</taxon>
        <taxon>asterids</taxon>
        <taxon>lamiids</taxon>
        <taxon>Gentianales</taxon>
        <taxon>Apocynaceae</taxon>
        <taxon>Rauvolfioideae</taxon>
        <taxon>Vinceae</taxon>
        <taxon>Catharanthinae</taxon>
        <taxon>Catharanthus</taxon>
    </lineage>
</organism>